<dbReference type="EMBL" id="CAWYQH010000068">
    <property type="protein sequence ID" value="CAK8680200.1"/>
    <property type="molecule type" value="Genomic_DNA"/>
</dbReference>
<dbReference type="Gene3D" id="1.10.287.110">
    <property type="entry name" value="DnaJ domain"/>
    <property type="match status" value="1"/>
</dbReference>
<evidence type="ECO:0000256" key="1">
    <source>
        <dbReference type="SAM" id="MobiDB-lite"/>
    </source>
</evidence>
<reference evidence="3 4" key="1">
    <citation type="submission" date="2024-02" db="EMBL/GenBank/DDBJ databases">
        <authorList>
            <person name="Daric V."/>
            <person name="Darras S."/>
        </authorList>
    </citation>
    <scope>NUCLEOTIDE SEQUENCE [LARGE SCALE GENOMIC DNA]</scope>
</reference>
<feature type="compositionally biased region" description="Basic and acidic residues" evidence="1">
    <location>
        <begin position="95"/>
        <end position="111"/>
    </location>
</feature>
<dbReference type="SUPFAM" id="SSF46565">
    <property type="entry name" value="Chaperone J-domain"/>
    <property type="match status" value="1"/>
</dbReference>
<dbReference type="CDD" id="cd06257">
    <property type="entry name" value="DnaJ"/>
    <property type="match status" value="1"/>
</dbReference>
<gene>
    <name evidence="3" type="ORF">CVLEPA_LOCUS10477</name>
</gene>
<evidence type="ECO:0000313" key="4">
    <source>
        <dbReference type="Proteomes" id="UP001642483"/>
    </source>
</evidence>
<accession>A0ABP0FKL1</accession>
<dbReference type="PANTHER" id="PTHR43948:SF10">
    <property type="entry name" value="MRJ, ISOFORM E"/>
    <property type="match status" value="1"/>
</dbReference>
<sequence length="222" mass="26586">MHPKSNTDYYKVLGVTKAATEEEIKKAYKKLAKQWHPDKNPKQKDHAEKKFKEISEAYQVLSDGVKRIDYDKTRDYYERDREIDEILRKNERVQRMAKEQEDYTKRQDERRRAQRARQNENFSYNDAAFSFSDPEKSFNDFFMDRERWRQTAPNLHEADFPGVDRMMRRINDMMNIKQDFPFGTSSFSGNKAYSGGFTDRSTVNQTFDKFFAEDPFSKLRIS</sequence>
<dbReference type="Pfam" id="PF00226">
    <property type="entry name" value="DnaJ"/>
    <property type="match status" value="1"/>
</dbReference>
<feature type="region of interest" description="Disordered" evidence="1">
    <location>
        <begin position="95"/>
        <end position="119"/>
    </location>
</feature>
<dbReference type="PROSITE" id="PS00636">
    <property type="entry name" value="DNAJ_1"/>
    <property type="match status" value="1"/>
</dbReference>
<dbReference type="InterPro" id="IPR036869">
    <property type="entry name" value="J_dom_sf"/>
</dbReference>
<dbReference type="PRINTS" id="PR00625">
    <property type="entry name" value="JDOMAIN"/>
</dbReference>
<dbReference type="InterPro" id="IPR001623">
    <property type="entry name" value="DnaJ_domain"/>
</dbReference>
<dbReference type="Proteomes" id="UP001642483">
    <property type="component" value="Unassembled WGS sequence"/>
</dbReference>
<dbReference type="InterPro" id="IPR018253">
    <property type="entry name" value="DnaJ_domain_CS"/>
</dbReference>
<proteinExistence type="predicted"/>
<feature type="domain" description="J" evidence="2">
    <location>
        <begin position="8"/>
        <end position="74"/>
    </location>
</feature>
<comment type="caution">
    <text evidence="3">The sequence shown here is derived from an EMBL/GenBank/DDBJ whole genome shotgun (WGS) entry which is preliminary data.</text>
</comment>
<name>A0ABP0FKL1_CLALP</name>
<evidence type="ECO:0000313" key="3">
    <source>
        <dbReference type="EMBL" id="CAK8680200.1"/>
    </source>
</evidence>
<dbReference type="SMART" id="SM00271">
    <property type="entry name" value="DnaJ"/>
    <property type="match status" value="1"/>
</dbReference>
<protein>
    <recommendedName>
        <fullName evidence="2">J domain-containing protein</fullName>
    </recommendedName>
</protein>
<dbReference type="PROSITE" id="PS50076">
    <property type="entry name" value="DNAJ_2"/>
    <property type="match status" value="1"/>
</dbReference>
<keyword evidence="4" id="KW-1185">Reference proteome</keyword>
<organism evidence="3 4">
    <name type="scientific">Clavelina lepadiformis</name>
    <name type="common">Light-bulb sea squirt</name>
    <name type="synonym">Ascidia lepadiformis</name>
    <dbReference type="NCBI Taxonomy" id="159417"/>
    <lineage>
        <taxon>Eukaryota</taxon>
        <taxon>Metazoa</taxon>
        <taxon>Chordata</taxon>
        <taxon>Tunicata</taxon>
        <taxon>Ascidiacea</taxon>
        <taxon>Aplousobranchia</taxon>
        <taxon>Clavelinidae</taxon>
        <taxon>Clavelina</taxon>
    </lineage>
</organism>
<evidence type="ECO:0000259" key="2">
    <source>
        <dbReference type="PROSITE" id="PS50076"/>
    </source>
</evidence>
<dbReference type="PANTHER" id="PTHR43948">
    <property type="entry name" value="DNAJ HOMOLOG SUBFAMILY B"/>
    <property type="match status" value="1"/>
</dbReference>